<dbReference type="InterPro" id="IPR003661">
    <property type="entry name" value="HisK_dim/P_dom"/>
</dbReference>
<dbReference type="InterPro" id="IPR001789">
    <property type="entry name" value="Sig_transdc_resp-reg_receiver"/>
</dbReference>
<dbReference type="InterPro" id="IPR004358">
    <property type="entry name" value="Sig_transdc_His_kin-like_C"/>
</dbReference>
<dbReference type="SMART" id="SM00091">
    <property type="entry name" value="PAS"/>
    <property type="match status" value="2"/>
</dbReference>
<dbReference type="CDD" id="cd00156">
    <property type="entry name" value="REC"/>
    <property type="match status" value="1"/>
</dbReference>
<feature type="domain" description="PAS" evidence="7">
    <location>
        <begin position="25"/>
        <end position="95"/>
    </location>
</feature>
<dbReference type="PANTHER" id="PTHR43065">
    <property type="entry name" value="SENSOR HISTIDINE KINASE"/>
    <property type="match status" value="1"/>
</dbReference>
<dbReference type="SUPFAM" id="SSF47384">
    <property type="entry name" value="Homodimeric domain of signal transducing histidine kinase"/>
    <property type="match status" value="1"/>
</dbReference>
<dbReference type="SMART" id="SM00086">
    <property type="entry name" value="PAC"/>
    <property type="match status" value="2"/>
</dbReference>
<evidence type="ECO:0000313" key="9">
    <source>
        <dbReference type="EMBL" id="TBN51838.1"/>
    </source>
</evidence>
<dbReference type="Pfam" id="PF02518">
    <property type="entry name" value="HATPase_c"/>
    <property type="match status" value="1"/>
</dbReference>
<dbReference type="SMART" id="SM00388">
    <property type="entry name" value="HisKA"/>
    <property type="match status" value="1"/>
</dbReference>
<dbReference type="Gene3D" id="1.10.287.130">
    <property type="match status" value="1"/>
</dbReference>
<dbReference type="InterPro" id="IPR011006">
    <property type="entry name" value="CheY-like_superfamily"/>
</dbReference>
<dbReference type="InterPro" id="IPR000014">
    <property type="entry name" value="PAS"/>
</dbReference>
<dbReference type="Gene3D" id="3.30.450.20">
    <property type="entry name" value="PAS domain"/>
    <property type="match status" value="2"/>
</dbReference>
<dbReference type="PROSITE" id="PS50113">
    <property type="entry name" value="PAC"/>
    <property type="match status" value="2"/>
</dbReference>
<accession>A0A4Q9GMA7</accession>
<feature type="modified residue" description="4-aspartylphosphate" evidence="4">
    <location>
        <position position="751"/>
    </location>
</feature>
<dbReference type="InterPro" id="IPR013655">
    <property type="entry name" value="PAS_fold_3"/>
</dbReference>
<feature type="domain" description="Response regulatory" evidence="6">
    <location>
        <begin position="701"/>
        <end position="816"/>
    </location>
</feature>
<organism evidence="9 10">
    <name type="scientific">Hansschlegelia quercus</name>
    <dbReference type="NCBI Taxonomy" id="2528245"/>
    <lineage>
        <taxon>Bacteria</taxon>
        <taxon>Pseudomonadati</taxon>
        <taxon>Pseudomonadota</taxon>
        <taxon>Alphaproteobacteria</taxon>
        <taxon>Hyphomicrobiales</taxon>
        <taxon>Methylopilaceae</taxon>
        <taxon>Hansschlegelia</taxon>
    </lineage>
</organism>
<dbReference type="InterPro" id="IPR035965">
    <property type="entry name" value="PAS-like_dom_sf"/>
</dbReference>
<feature type="domain" description="PAC" evidence="8">
    <location>
        <begin position="98"/>
        <end position="150"/>
    </location>
</feature>
<dbReference type="InterPro" id="IPR000700">
    <property type="entry name" value="PAS-assoc_C"/>
</dbReference>
<gene>
    <name evidence="9" type="ORF">EYR15_13140</name>
</gene>
<name>A0A4Q9GMA7_9HYPH</name>
<evidence type="ECO:0000256" key="3">
    <source>
        <dbReference type="ARBA" id="ARBA00022553"/>
    </source>
</evidence>
<dbReference type="EC" id="2.7.13.3" evidence="2"/>
<dbReference type="Pfam" id="PF08448">
    <property type="entry name" value="PAS_4"/>
    <property type="match status" value="1"/>
</dbReference>
<dbReference type="SUPFAM" id="SSF55785">
    <property type="entry name" value="PYP-like sensor domain (PAS domain)"/>
    <property type="match status" value="2"/>
</dbReference>
<dbReference type="InterPro" id="IPR003594">
    <property type="entry name" value="HATPase_dom"/>
</dbReference>
<evidence type="ECO:0000256" key="2">
    <source>
        <dbReference type="ARBA" id="ARBA00012438"/>
    </source>
</evidence>
<dbReference type="OrthoDB" id="9796100at2"/>
<evidence type="ECO:0000313" key="10">
    <source>
        <dbReference type="Proteomes" id="UP000291613"/>
    </source>
</evidence>
<dbReference type="NCBIfam" id="TIGR00229">
    <property type="entry name" value="sensory_box"/>
    <property type="match status" value="2"/>
</dbReference>
<dbReference type="GO" id="GO:0000155">
    <property type="term" value="F:phosphorelay sensor kinase activity"/>
    <property type="evidence" value="ECO:0007669"/>
    <property type="project" value="InterPro"/>
</dbReference>
<protein>
    <recommendedName>
        <fullName evidence="2">histidine kinase</fullName>
        <ecNumber evidence="2">2.7.13.3</ecNumber>
    </recommendedName>
</protein>
<dbReference type="Gene3D" id="3.30.565.10">
    <property type="entry name" value="Histidine kinase-like ATPase, C-terminal domain"/>
    <property type="match status" value="1"/>
</dbReference>
<dbReference type="InterPro" id="IPR005467">
    <property type="entry name" value="His_kinase_dom"/>
</dbReference>
<comment type="caution">
    <text evidence="9">The sequence shown here is derived from an EMBL/GenBank/DDBJ whole genome shotgun (WGS) entry which is preliminary data.</text>
</comment>
<dbReference type="EMBL" id="SIUB01000006">
    <property type="protein sequence ID" value="TBN51838.1"/>
    <property type="molecule type" value="Genomic_DNA"/>
</dbReference>
<feature type="domain" description="PAC" evidence="8">
    <location>
        <begin position="263"/>
        <end position="318"/>
    </location>
</feature>
<evidence type="ECO:0000259" key="5">
    <source>
        <dbReference type="PROSITE" id="PS50109"/>
    </source>
</evidence>
<dbReference type="InterPro" id="IPR036097">
    <property type="entry name" value="HisK_dim/P_sf"/>
</dbReference>
<keyword evidence="3 4" id="KW-0597">Phosphoprotein</keyword>
<dbReference type="SUPFAM" id="SSF55874">
    <property type="entry name" value="ATPase domain of HSP90 chaperone/DNA topoisomerase II/histidine kinase"/>
    <property type="match status" value="1"/>
</dbReference>
<feature type="domain" description="Response regulatory" evidence="6">
    <location>
        <begin position="569"/>
        <end position="685"/>
    </location>
</feature>
<dbReference type="SMART" id="SM00448">
    <property type="entry name" value="REC"/>
    <property type="match status" value="2"/>
</dbReference>
<evidence type="ECO:0000259" key="7">
    <source>
        <dbReference type="PROSITE" id="PS50112"/>
    </source>
</evidence>
<dbReference type="CDD" id="cd00130">
    <property type="entry name" value="PAS"/>
    <property type="match status" value="1"/>
</dbReference>
<dbReference type="Gene3D" id="3.40.50.2300">
    <property type="match status" value="2"/>
</dbReference>
<dbReference type="FunFam" id="3.30.450.20:FF:000099">
    <property type="entry name" value="Sensory box sensor histidine kinase"/>
    <property type="match status" value="1"/>
</dbReference>
<feature type="domain" description="Histidine kinase" evidence="5">
    <location>
        <begin position="331"/>
        <end position="547"/>
    </location>
</feature>
<evidence type="ECO:0000259" key="8">
    <source>
        <dbReference type="PROSITE" id="PS50113"/>
    </source>
</evidence>
<dbReference type="InterPro" id="IPR013656">
    <property type="entry name" value="PAS_4"/>
</dbReference>
<dbReference type="PRINTS" id="PR00344">
    <property type="entry name" value="BCTRLSENSOR"/>
</dbReference>
<evidence type="ECO:0000256" key="1">
    <source>
        <dbReference type="ARBA" id="ARBA00000085"/>
    </source>
</evidence>
<evidence type="ECO:0000256" key="4">
    <source>
        <dbReference type="PROSITE-ProRule" id="PRU00169"/>
    </source>
</evidence>
<dbReference type="Proteomes" id="UP000291613">
    <property type="component" value="Unassembled WGS sequence"/>
</dbReference>
<dbReference type="Pfam" id="PF08447">
    <property type="entry name" value="PAS_3"/>
    <property type="match status" value="1"/>
</dbReference>
<dbReference type="InterPro" id="IPR036890">
    <property type="entry name" value="HATPase_C_sf"/>
</dbReference>
<dbReference type="Pfam" id="PF00072">
    <property type="entry name" value="Response_reg"/>
    <property type="match status" value="2"/>
</dbReference>
<dbReference type="PROSITE" id="PS50112">
    <property type="entry name" value="PAS"/>
    <property type="match status" value="1"/>
</dbReference>
<dbReference type="SUPFAM" id="SSF52172">
    <property type="entry name" value="CheY-like"/>
    <property type="match status" value="2"/>
</dbReference>
<keyword evidence="10" id="KW-1185">Reference proteome</keyword>
<proteinExistence type="predicted"/>
<dbReference type="AlphaFoldDB" id="A0A4Q9GMA7"/>
<evidence type="ECO:0000259" key="6">
    <source>
        <dbReference type="PROSITE" id="PS50110"/>
    </source>
</evidence>
<reference evidence="9 10" key="1">
    <citation type="submission" date="2019-02" db="EMBL/GenBank/DDBJ databases">
        <title>Hansschlegelia quercus sp. nov., a novel methylotrophic bacterium from buds of oak (Quercus robur L.).</title>
        <authorList>
            <person name="Agafonova N.V."/>
            <person name="Kaparullina E.N."/>
            <person name="Grouzdev D.S."/>
            <person name="Doronina N.V."/>
        </authorList>
    </citation>
    <scope>NUCLEOTIDE SEQUENCE [LARGE SCALE GENOMIC DNA]</scope>
    <source>
        <strain evidence="9 10">Dub</strain>
    </source>
</reference>
<dbReference type="RefSeq" id="WP_131004002.1">
    <property type="nucleotide sequence ID" value="NZ_JBHSZR010000001.1"/>
</dbReference>
<dbReference type="SMART" id="SM00387">
    <property type="entry name" value="HATPase_c"/>
    <property type="match status" value="1"/>
</dbReference>
<dbReference type="CDD" id="cd00082">
    <property type="entry name" value="HisKA"/>
    <property type="match status" value="1"/>
</dbReference>
<feature type="modified residue" description="4-aspartylphosphate" evidence="4">
    <location>
        <position position="619"/>
    </location>
</feature>
<sequence>MTSPARQAATATEAAVNDRQRLLESESWFDALAESSPQIVWSATPDGQIDYVNPRWFAYTGAEPVAPSLEDWMERLHPDDRSEALERWRASLAAGDAYQTEYRLRSRDGTWRWFLAKAWPRRDAAGEIKRWFGVATDIQDVAKGREEAAAQGVALERLVAQQTADLAMANQRAASEAAGRRVERSERRNVDALYAAYIDNTPDGVFVMSVSSGGEIRAETLNRMLEKAFDVRREAVQGRPLADFMPDDMAARLVAKIGESVRTRAPARYEEIVEIQGVQRVFEVSLAPVFGTAGAPFHVVGSARDLTERREAEQQLRQAQKMEAVGQLTGGIAHDFNNLLQVVKGNLDLLAHELEGAATPAMERRLKDAMAGAARGAKLTRQLLAFSRRQPLTPRPTDVGALVQSMTELLDRSLGETIEVSMSVPSESWTALVDPAQLENAVLNLAINARDAMENGGALTIAVANRPGLTTEQDAIEIAVSDTGSGMPPSVLARVFEPFFSTKPEGRGTGLGLPQVQGFIEQSHGRIAIDSAPGQGTTVRLSLPRSQMVIAEEEEELPPLGETRGRGERILVLEDDDAVRAAVADLLVMIGYSVRQAVTTREAAALLDGQEPFDLLLSDVVMPGTPTPPDLARLARLARPSLKVLFMSGYAEDAIVHQGRVDPDVHLIEKPYRKEALALRLRQLLDARPRPPAAASDGPPRVLMVEDEPMIALAMADLVGSFGYEVVEAHNGTMAKAAFDKYDRIDVMLTDLGLPDIDGHALAEWARARRPGLPIVFSTGRDEFEVPPLLAEGGRVHVVQKPFDSETLRRTLESCAPLPA</sequence>
<dbReference type="PROSITE" id="PS50110">
    <property type="entry name" value="RESPONSE_REGULATORY"/>
    <property type="match status" value="2"/>
</dbReference>
<dbReference type="PANTHER" id="PTHR43065:SF42">
    <property type="entry name" value="TWO-COMPONENT SENSOR PPRA"/>
    <property type="match status" value="1"/>
</dbReference>
<comment type="catalytic activity">
    <reaction evidence="1">
        <text>ATP + protein L-histidine = ADP + protein N-phospho-L-histidine.</text>
        <dbReference type="EC" id="2.7.13.3"/>
    </reaction>
</comment>
<dbReference type="PROSITE" id="PS50109">
    <property type="entry name" value="HIS_KIN"/>
    <property type="match status" value="1"/>
</dbReference>
<dbReference type="InterPro" id="IPR001610">
    <property type="entry name" value="PAC"/>
</dbReference>